<comment type="caution">
    <text evidence="3">The sequence shown here is derived from an EMBL/GenBank/DDBJ whole genome shotgun (WGS) entry which is preliminary data.</text>
</comment>
<dbReference type="PROSITE" id="PS51387">
    <property type="entry name" value="FAD_PCMH"/>
    <property type="match status" value="1"/>
</dbReference>
<evidence type="ECO:0000313" key="3">
    <source>
        <dbReference type="EMBL" id="MEJ2862466.1"/>
    </source>
</evidence>
<dbReference type="SUPFAM" id="SSF56176">
    <property type="entry name" value="FAD-binding/transporter-associated domain-like"/>
    <property type="match status" value="1"/>
</dbReference>
<dbReference type="RefSeq" id="WP_337703840.1">
    <property type="nucleotide sequence ID" value="NZ_JBBEGM010000005.1"/>
</dbReference>
<keyword evidence="1" id="KW-0560">Oxidoreductase</keyword>
<dbReference type="SMART" id="SM01092">
    <property type="entry name" value="CO_deh_flav_C"/>
    <property type="match status" value="1"/>
</dbReference>
<dbReference type="Gene3D" id="3.30.465.10">
    <property type="match status" value="2"/>
</dbReference>
<name>A0ABU8M5S3_9PSEU</name>
<evidence type="ECO:0000256" key="1">
    <source>
        <dbReference type="ARBA" id="ARBA00023002"/>
    </source>
</evidence>
<dbReference type="InterPro" id="IPR036318">
    <property type="entry name" value="FAD-bd_PCMH-like_sf"/>
</dbReference>
<reference evidence="3 4" key="1">
    <citation type="submission" date="2024-03" db="EMBL/GenBank/DDBJ databases">
        <title>Actinomycetospora sp. OC33-EN07, a novel actinomycete isolated from wild orchid (Aerides multiflora).</title>
        <authorList>
            <person name="Suriyachadkun C."/>
        </authorList>
    </citation>
    <scope>NUCLEOTIDE SEQUENCE [LARGE SCALE GENOMIC DNA]</scope>
    <source>
        <strain evidence="3 4">OC33-EN07</strain>
    </source>
</reference>
<dbReference type="Gene3D" id="3.30.390.50">
    <property type="entry name" value="CO dehydrogenase flavoprotein, C-terminal domain"/>
    <property type="match status" value="1"/>
</dbReference>
<accession>A0ABU8M5S3</accession>
<dbReference type="InterPro" id="IPR016167">
    <property type="entry name" value="FAD-bd_PCMH_sub1"/>
</dbReference>
<organism evidence="3 4">
    <name type="scientific">Actinomycetospora flava</name>
    <dbReference type="NCBI Taxonomy" id="3129232"/>
    <lineage>
        <taxon>Bacteria</taxon>
        <taxon>Bacillati</taxon>
        <taxon>Actinomycetota</taxon>
        <taxon>Actinomycetes</taxon>
        <taxon>Pseudonocardiales</taxon>
        <taxon>Pseudonocardiaceae</taxon>
        <taxon>Actinomycetospora</taxon>
    </lineage>
</organism>
<dbReference type="Gene3D" id="3.30.43.10">
    <property type="entry name" value="Uridine Diphospho-n-acetylenolpyruvylglucosamine Reductase, domain 2"/>
    <property type="match status" value="1"/>
</dbReference>
<dbReference type="Pfam" id="PF03450">
    <property type="entry name" value="CO_deh_flav_C"/>
    <property type="match status" value="1"/>
</dbReference>
<dbReference type="InterPro" id="IPR036683">
    <property type="entry name" value="CO_DH_flav_C_dom_sf"/>
</dbReference>
<dbReference type="Proteomes" id="UP001369736">
    <property type="component" value="Unassembled WGS sequence"/>
</dbReference>
<dbReference type="InterPro" id="IPR016169">
    <property type="entry name" value="FAD-bd_PCMH_sub2"/>
</dbReference>
<dbReference type="Pfam" id="PF00941">
    <property type="entry name" value="FAD_binding_5"/>
    <property type="match status" value="1"/>
</dbReference>
<gene>
    <name evidence="3" type="ORF">WCD58_14940</name>
</gene>
<feature type="domain" description="FAD-binding PCMH-type" evidence="2">
    <location>
        <begin position="1"/>
        <end position="227"/>
    </location>
</feature>
<dbReference type="InterPro" id="IPR051312">
    <property type="entry name" value="Diverse_Substr_Oxidored"/>
</dbReference>
<evidence type="ECO:0000259" key="2">
    <source>
        <dbReference type="PROSITE" id="PS51387"/>
    </source>
</evidence>
<keyword evidence="4" id="KW-1185">Reference proteome</keyword>
<dbReference type="PANTHER" id="PTHR42659:SF1">
    <property type="entry name" value="OXIDOREDUCTASE"/>
    <property type="match status" value="1"/>
</dbReference>
<protein>
    <submittedName>
        <fullName evidence="3">Xanthine dehydrogenase family protein subunit M</fullName>
    </submittedName>
</protein>
<sequence>MKPFAYERPDDAAGAVATVTADPDAAFLAGGTNLVDHLRLGLATPSTLVDVTGLTSTGITDLPDGGLRIGAGVRNADLAADERVRARYPALAQALLAGASGQLRNMATTGGNLLQRTRCSYFQDLTTPCNKREPGSGCAALEGWARHHAILGATHEPAAIACVATHPSDMAVALVALDAQVHVLGRDGERTFPLTGLHRLPGDDPSRDTVLAHGELITAVDLPPAPIAARSTYRKVRDRASFAFALVSVAAALTVEDGTITDARIALGGVAHVPWRASAAERALIGAPATEDAFRAAAAAELDGARPVDSPRGGTAFKVPLVTATLVATLRGLAGEETA</sequence>
<evidence type="ECO:0000313" key="4">
    <source>
        <dbReference type="Proteomes" id="UP001369736"/>
    </source>
</evidence>
<dbReference type="EMBL" id="JBBEGM010000005">
    <property type="protein sequence ID" value="MEJ2862466.1"/>
    <property type="molecule type" value="Genomic_DNA"/>
</dbReference>
<dbReference type="InterPro" id="IPR002346">
    <property type="entry name" value="Mopterin_DH_FAD-bd"/>
</dbReference>
<dbReference type="InterPro" id="IPR016166">
    <property type="entry name" value="FAD-bd_PCMH"/>
</dbReference>
<dbReference type="PANTHER" id="PTHR42659">
    <property type="entry name" value="XANTHINE DEHYDROGENASE SUBUNIT C-RELATED"/>
    <property type="match status" value="1"/>
</dbReference>
<proteinExistence type="predicted"/>
<dbReference type="SUPFAM" id="SSF55447">
    <property type="entry name" value="CO dehydrogenase flavoprotein C-terminal domain-like"/>
    <property type="match status" value="1"/>
</dbReference>
<dbReference type="InterPro" id="IPR005107">
    <property type="entry name" value="CO_DH_flav_C"/>
</dbReference>